<proteinExistence type="predicted"/>
<accession>A0ACB7PJ36</accession>
<protein>
    <submittedName>
        <fullName evidence="1">Uncharacterized protein</fullName>
    </submittedName>
</protein>
<reference evidence="1 2" key="1">
    <citation type="journal article" date="2021" name="Nat. Commun.">
        <title>Genetic determinants of endophytism in the Arabidopsis root mycobiome.</title>
        <authorList>
            <person name="Mesny F."/>
            <person name="Miyauchi S."/>
            <person name="Thiergart T."/>
            <person name="Pickel B."/>
            <person name="Atanasova L."/>
            <person name="Karlsson M."/>
            <person name="Huettel B."/>
            <person name="Barry K.W."/>
            <person name="Haridas S."/>
            <person name="Chen C."/>
            <person name="Bauer D."/>
            <person name="Andreopoulos W."/>
            <person name="Pangilinan J."/>
            <person name="LaButti K."/>
            <person name="Riley R."/>
            <person name="Lipzen A."/>
            <person name="Clum A."/>
            <person name="Drula E."/>
            <person name="Henrissat B."/>
            <person name="Kohler A."/>
            <person name="Grigoriev I.V."/>
            <person name="Martin F.M."/>
            <person name="Hacquard S."/>
        </authorList>
    </citation>
    <scope>NUCLEOTIDE SEQUENCE [LARGE SCALE GENOMIC DNA]</scope>
    <source>
        <strain evidence="1 2">MPI-SDFR-AT-0079</strain>
    </source>
</reference>
<comment type="caution">
    <text evidence="1">The sequence shown here is derived from an EMBL/GenBank/DDBJ whole genome shotgun (WGS) entry which is preliminary data.</text>
</comment>
<dbReference type="EMBL" id="JAGIZQ010000002">
    <property type="protein sequence ID" value="KAH6641824.1"/>
    <property type="molecule type" value="Genomic_DNA"/>
</dbReference>
<organism evidence="1 2">
    <name type="scientific">Chaetomium tenue</name>
    <dbReference type="NCBI Taxonomy" id="1854479"/>
    <lineage>
        <taxon>Eukaryota</taxon>
        <taxon>Fungi</taxon>
        <taxon>Dikarya</taxon>
        <taxon>Ascomycota</taxon>
        <taxon>Pezizomycotina</taxon>
        <taxon>Sordariomycetes</taxon>
        <taxon>Sordariomycetidae</taxon>
        <taxon>Sordariales</taxon>
        <taxon>Chaetomiaceae</taxon>
        <taxon>Chaetomium</taxon>
    </lineage>
</organism>
<dbReference type="Proteomes" id="UP000724584">
    <property type="component" value="Unassembled WGS sequence"/>
</dbReference>
<gene>
    <name evidence="1" type="ORF">F5144DRAFT_149227</name>
</gene>
<evidence type="ECO:0000313" key="1">
    <source>
        <dbReference type="EMBL" id="KAH6641824.1"/>
    </source>
</evidence>
<evidence type="ECO:0000313" key="2">
    <source>
        <dbReference type="Proteomes" id="UP000724584"/>
    </source>
</evidence>
<sequence length="320" mass="34969">MTILHSTPTPTPTVDPSNPSILRWDEIGLMLIHDFITQDDEATMIEAFHAQDPLTEIQGNLRKRISQHFGHHFDYTTFGASDTRFTPVPDYITNFLPRLPIQNPLPDQFTVQYYPPGSGIPPHVDTHSMFGEALYSLSFGSAVPMQFRMSGANDARKMRLPKRSVQQQQQQHQQNTTANPPSPHSVTTTAATTTPKEPPQPQTLPPSSAPDDEPHPPWEILLPARSLLLMTGAARYGYTHAIRPRKTDVIGGDNGEAVPRRGRYSITMRSVRRGEEVGCDCKFPGVCDARVREEMERGGGGGGGGDDGGGGAAAAAARQP</sequence>
<name>A0ACB7PJ36_9PEZI</name>
<keyword evidence="2" id="KW-1185">Reference proteome</keyword>